<evidence type="ECO:0000256" key="1">
    <source>
        <dbReference type="ARBA" id="ARBA00022801"/>
    </source>
</evidence>
<dbReference type="PANTHER" id="PTHR41814:SF1">
    <property type="entry name" value="CELLULASE"/>
    <property type="match status" value="1"/>
</dbReference>
<dbReference type="AlphaFoldDB" id="A0A179IGJ2"/>
<protein>
    <recommendedName>
        <fullName evidence="5">Six-hairpin glycosidase-like protein</fullName>
    </recommendedName>
</protein>
<gene>
    <name evidence="3" type="ORF">LLEC1_04840</name>
</gene>
<dbReference type="Gene3D" id="1.50.10.10">
    <property type="match status" value="1"/>
</dbReference>
<comment type="caution">
    <text evidence="3">The sequence shown here is derived from an EMBL/GenBank/DDBJ whole genome shotgun (WGS) entry which is preliminary data.</text>
</comment>
<dbReference type="EMBL" id="LUKN01001506">
    <property type="protein sequence ID" value="OAR00819.1"/>
    <property type="molecule type" value="Genomic_DNA"/>
</dbReference>
<dbReference type="PANTHER" id="PTHR41814">
    <property type="entry name" value="EXPRESSED PROTEIN"/>
    <property type="match status" value="1"/>
</dbReference>
<reference evidence="3 4" key="1">
    <citation type="submission" date="2016-03" db="EMBL/GenBank/DDBJ databases">
        <title>Fine-scale spatial genetic structure of a fungal parasite of coffee scale insects.</title>
        <authorList>
            <person name="Jackson D."/>
            <person name="Zemenick K.A."/>
            <person name="Malloure B."/>
            <person name="Quandt C.A."/>
            <person name="James T.Y."/>
        </authorList>
    </citation>
    <scope>NUCLEOTIDE SEQUENCE [LARGE SCALE GENOMIC DNA]</scope>
    <source>
        <strain evidence="3 4">UM487</strain>
    </source>
</reference>
<accession>A0A179IGJ2</accession>
<evidence type="ECO:0000313" key="4">
    <source>
        <dbReference type="Proteomes" id="UP000243081"/>
    </source>
</evidence>
<name>A0A179IGJ2_CORDF</name>
<feature type="signal peptide" evidence="2">
    <location>
        <begin position="1"/>
        <end position="25"/>
    </location>
</feature>
<evidence type="ECO:0000256" key="2">
    <source>
        <dbReference type="SAM" id="SignalP"/>
    </source>
</evidence>
<sequence length="419" mass="46490">MLNSKHNTAALAAALCAASFHAVLADVNAGLNVRTAADVAVSHASHSWEWGTTAQALLELDNNDLSVFGDDPFPNDQIPRADPNIRALAYVRPHIRRNGQTLTEDKAVGDSASMGVSGLLLGTSDDVYNAAADRQADYILQRAPRFSNGAISQRADVKELWADNMAMSFPFLAYYAVYKNDRNAMKEVVRQCSLYRDILKIDKFLNWRHIIGPQSQDEGLWSTGNGWAGYGMVRVLHTLQKWSGSRALHDEEGKLKAWIKEILDGAMLSGREDLGLLRNYLNDAVSGTALLSAVAYRMAVNDPAMFPQKYIDWADQNRRSLGHQQGSDGVVVPAVNLQAWKDRNKFYGGSPEGQAFMVNLYTAYRDCVNKSICHNQSYTQYLLHVYEQTTSVGHDMAHATEELSTLDCDIAARCRDRIL</sequence>
<dbReference type="OrthoDB" id="4138492at2759"/>
<evidence type="ECO:0008006" key="5">
    <source>
        <dbReference type="Google" id="ProtNLM"/>
    </source>
</evidence>
<dbReference type="GO" id="GO:0005975">
    <property type="term" value="P:carbohydrate metabolic process"/>
    <property type="evidence" value="ECO:0007669"/>
    <property type="project" value="InterPro"/>
</dbReference>
<dbReference type="OMA" id="LATHSWE"/>
<dbReference type="Proteomes" id="UP000243081">
    <property type="component" value="Unassembled WGS sequence"/>
</dbReference>
<dbReference type="InterPro" id="IPR012341">
    <property type="entry name" value="6hp_glycosidase-like_sf"/>
</dbReference>
<keyword evidence="2" id="KW-0732">Signal</keyword>
<organism evidence="3 4">
    <name type="scientific">Cordyceps confragosa</name>
    <name type="common">Lecanicillium lecanii</name>
    <dbReference type="NCBI Taxonomy" id="2714763"/>
    <lineage>
        <taxon>Eukaryota</taxon>
        <taxon>Fungi</taxon>
        <taxon>Dikarya</taxon>
        <taxon>Ascomycota</taxon>
        <taxon>Pezizomycotina</taxon>
        <taxon>Sordariomycetes</taxon>
        <taxon>Hypocreomycetidae</taxon>
        <taxon>Hypocreales</taxon>
        <taxon>Cordycipitaceae</taxon>
        <taxon>Akanthomyces</taxon>
    </lineage>
</organism>
<dbReference type="SUPFAM" id="SSF48208">
    <property type="entry name" value="Six-hairpin glycosidases"/>
    <property type="match status" value="1"/>
</dbReference>
<feature type="chain" id="PRO_5008104453" description="Six-hairpin glycosidase-like protein" evidence="2">
    <location>
        <begin position="26"/>
        <end position="419"/>
    </location>
</feature>
<keyword evidence="4" id="KW-1185">Reference proteome</keyword>
<dbReference type="InterPro" id="IPR010905">
    <property type="entry name" value="Glyco_hydro_88"/>
</dbReference>
<evidence type="ECO:0000313" key="3">
    <source>
        <dbReference type="EMBL" id="OAR00819.1"/>
    </source>
</evidence>
<dbReference type="InterPro" id="IPR008928">
    <property type="entry name" value="6-hairpin_glycosidase_sf"/>
</dbReference>
<dbReference type="GO" id="GO:0016787">
    <property type="term" value="F:hydrolase activity"/>
    <property type="evidence" value="ECO:0007669"/>
    <property type="project" value="UniProtKB-KW"/>
</dbReference>
<keyword evidence="1" id="KW-0378">Hydrolase</keyword>
<dbReference type="Pfam" id="PF07470">
    <property type="entry name" value="Glyco_hydro_88"/>
    <property type="match status" value="1"/>
</dbReference>
<proteinExistence type="predicted"/>